<name>A0AA88E232_FICCA</name>
<feature type="compositionally biased region" description="Basic and acidic residues" evidence="1">
    <location>
        <begin position="125"/>
        <end position="138"/>
    </location>
</feature>
<feature type="compositionally biased region" description="Basic and acidic residues" evidence="1">
    <location>
        <begin position="153"/>
        <end position="163"/>
    </location>
</feature>
<feature type="region of interest" description="Disordered" evidence="1">
    <location>
        <begin position="125"/>
        <end position="179"/>
    </location>
</feature>
<proteinExistence type="predicted"/>
<dbReference type="Proteomes" id="UP001187192">
    <property type="component" value="Unassembled WGS sequence"/>
</dbReference>
<dbReference type="EMBL" id="BTGU01000351">
    <property type="protein sequence ID" value="GMN66672.1"/>
    <property type="molecule type" value="Genomic_DNA"/>
</dbReference>
<keyword evidence="3" id="KW-1185">Reference proteome</keyword>
<evidence type="ECO:0000313" key="3">
    <source>
        <dbReference type="Proteomes" id="UP001187192"/>
    </source>
</evidence>
<evidence type="ECO:0000313" key="2">
    <source>
        <dbReference type="EMBL" id="GMN66672.1"/>
    </source>
</evidence>
<evidence type="ECO:0000256" key="1">
    <source>
        <dbReference type="SAM" id="MobiDB-lite"/>
    </source>
</evidence>
<reference evidence="2" key="1">
    <citation type="submission" date="2023-07" db="EMBL/GenBank/DDBJ databases">
        <title>draft genome sequence of fig (Ficus carica).</title>
        <authorList>
            <person name="Takahashi T."/>
            <person name="Nishimura K."/>
        </authorList>
    </citation>
    <scope>NUCLEOTIDE SEQUENCE</scope>
</reference>
<accession>A0AA88E232</accession>
<organism evidence="2 3">
    <name type="scientific">Ficus carica</name>
    <name type="common">Common fig</name>
    <dbReference type="NCBI Taxonomy" id="3494"/>
    <lineage>
        <taxon>Eukaryota</taxon>
        <taxon>Viridiplantae</taxon>
        <taxon>Streptophyta</taxon>
        <taxon>Embryophyta</taxon>
        <taxon>Tracheophyta</taxon>
        <taxon>Spermatophyta</taxon>
        <taxon>Magnoliopsida</taxon>
        <taxon>eudicotyledons</taxon>
        <taxon>Gunneridae</taxon>
        <taxon>Pentapetalae</taxon>
        <taxon>rosids</taxon>
        <taxon>fabids</taxon>
        <taxon>Rosales</taxon>
        <taxon>Moraceae</taxon>
        <taxon>Ficeae</taxon>
        <taxon>Ficus</taxon>
    </lineage>
</organism>
<feature type="compositionally biased region" description="Acidic residues" evidence="1">
    <location>
        <begin position="139"/>
        <end position="149"/>
    </location>
</feature>
<dbReference type="AlphaFoldDB" id="A0AA88E232"/>
<comment type="caution">
    <text evidence="2">The sequence shown here is derived from an EMBL/GenBank/DDBJ whole genome shotgun (WGS) entry which is preliminary data.</text>
</comment>
<gene>
    <name evidence="2" type="ORF">TIFTF001_035738</name>
</gene>
<sequence>MSLKTTKHMHGWQLGIFKSGCCGLPYEEITEGDIDGSLNSEYVCVFMDKTYGKFLTSNNGRIDSLGDKFRRTATVDFHDSEEFEKYIKAEEGRFNDANGITGFTTPTATASFSFHFDQDDLESVKINKGDESIRSEPRQEEEEEDDNGGESDTSGREAIHPESDDQEEDVEPLPERIRT</sequence>
<protein>
    <submittedName>
        <fullName evidence="2">Uncharacterized protein</fullName>
    </submittedName>
</protein>